<dbReference type="PANTHER" id="PTHR33734">
    <property type="entry name" value="LYSM DOMAIN-CONTAINING GPI-ANCHORED PROTEIN 2"/>
    <property type="match status" value="1"/>
</dbReference>
<evidence type="ECO:0000313" key="2">
    <source>
        <dbReference type="EMBL" id="PKW18157.1"/>
    </source>
</evidence>
<sequence length="110" mass="12419">MTNCNTYTVQEGDTLSEIGQWFHVPWQELQRINNIENANLIFPGQVLRLLKNGNVCKTYTVQDGDTLSEIGEQNHVRWQLLGHYNHIANPNVIQIGQTICIPHPQGPSGV</sequence>
<dbReference type="CDD" id="cd00118">
    <property type="entry name" value="LysM"/>
    <property type="match status" value="2"/>
</dbReference>
<dbReference type="PANTHER" id="PTHR33734:SF22">
    <property type="entry name" value="MEMBRANE-BOUND LYTIC MUREIN TRANSGLYCOSYLASE D"/>
    <property type="match status" value="1"/>
</dbReference>
<feature type="domain" description="LysM" evidence="1">
    <location>
        <begin position="57"/>
        <end position="101"/>
    </location>
</feature>
<proteinExistence type="predicted"/>
<reference evidence="2" key="1">
    <citation type="submission" date="2017-12" db="EMBL/GenBank/DDBJ databases">
        <title>Sequencing the genomes of 1000 Actinobacteria strains.</title>
        <authorList>
            <person name="Klenk H.-P."/>
        </authorList>
    </citation>
    <scope>NUCLEOTIDE SEQUENCE [LARGE SCALE GENOMIC DNA]</scope>
    <source>
        <strain evidence="2">DSM 44228</strain>
    </source>
</reference>
<organism evidence="2 3">
    <name type="scientific">Saccharopolyspora spinosa</name>
    <dbReference type="NCBI Taxonomy" id="60894"/>
    <lineage>
        <taxon>Bacteria</taxon>
        <taxon>Bacillati</taxon>
        <taxon>Actinomycetota</taxon>
        <taxon>Actinomycetes</taxon>
        <taxon>Pseudonocardiales</taxon>
        <taxon>Pseudonocardiaceae</taxon>
        <taxon>Saccharopolyspora</taxon>
    </lineage>
</organism>
<dbReference type="Proteomes" id="UP000233786">
    <property type="component" value="Unassembled WGS sequence"/>
</dbReference>
<accession>A0A2N3Y5F4</accession>
<dbReference type="RefSeq" id="WP_010314085.1">
    <property type="nucleotide sequence ID" value="NZ_CP061007.1"/>
</dbReference>
<dbReference type="InterPro" id="IPR018392">
    <property type="entry name" value="LysM"/>
</dbReference>
<keyword evidence="3" id="KW-1185">Reference proteome</keyword>
<dbReference type="Gene3D" id="3.10.350.10">
    <property type="entry name" value="LysM domain"/>
    <property type="match status" value="2"/>
</dbReference>
<protein>
    <submittedName>
        <fullName evidence="2">LysM repeat protein</fullName>
    </submittedName>
</protein>
<evidence type="ECO:0000259" key="1">
    <source>
        <dbReference type="PROSITE" id="PS51782"/>
    </source>
</evidence>
<comment type="caution">
    <text evidence="2">The sequence shown here is derived from an EMBL/GenBank/DDBJ whole genome shotgun (WGS) entry which is preliminary data.</text>
</comment>
<name>A0A2N3Y5F4_SACSN</name>
<dbReference type="SUPFAM" id="SSF54106">
    <property type="entry name" value="LysM domain"/>
    <property type="match status" value="2"/>
</dbReference>
<dbReference type="PROSITE" id="PS51782">
    <property type="entry name" value="LYSM"/>
    <property type="match status" value="2"/>
</dbReference>
<evidence type="ECO:0000313" key="3">
    <source>
        <dbReference type="Proteomes" id="UP000233786"/>
    </source>
</evidence>
<gene>
    <name evidence="2" type="ORF">A8926_6222</name>
</gene>
<dbReference type="EMBL" id="PJNB01000001">
    <property type="protein sequence ID" value="PKW18157.1"/>
    <property type="molecule type" value="Genomic_DNA"/>
</dbReference>
<feature type="domain" description="LysM" evidence="1">
    <location>
        <begin position="5"/>
        <end position="49"/>
    </location>
</feature>
<dbReference type="InterPro" id="IPR036779">
    <property type="entry name" value="LysM_dom_sf"/>
</dbReference>
<dbReference type="Pfam" id="PF01476">
    <property type="entry name" value="LysM"/>
    <property type="match status" value="2"/>
</dbReference>
<dbReference type="SMART" id="SM00257">
    <property type="entry name" value="LysM"/>
    <property type="match status" value="2"/>
</dbReference>
<dbReference type="AlphaFoldDB" id="A0A2N3Y5F4"/>